<evidence type="ECO:0000313" key="2">
    <source>
        <dbReference type="EMBL" id="ORZ34127.1"/>
    </source>
</evidence>
<protein>
    <submittedName>
        <fullName evidence="2">Uncharacterized protein</fullName>
    </submittedName>
</protein>
<dbReference type="AlphaFoldDB" id="A0A1Y2HHQ1"/>
<name>A0A1Y2HHQ1_9FUNG</name>
<evidence type="ECO:0000313" key="3">
    <source>
        <dbReference type="Proteomes" id="UP000193411"/>
    </source>
</evidence>
<feature type="compositionally biased region" description="Basic and acidic residues" evidence="1">
    <location>
        <begin position="44"/>
        <end position="53"/>
    </location>
</feature>
<evidence type="ECO:0000256" key="1">
    <source>
        <dbReference type="SAM" id="MobiDB-lite"/>
    </source>
</evidence>
<sequence length="95" mass="10772">MGVCDQRPTPVPALAQDKTEGVRLCLYAILASSTSASKWRKRKEGYGDEEKGKQSAKWEQVSKLQNMGKSSQEYPKRHKPSTTKHRMPSPARRQK</sequence>
<feature type="region of interest" description="Disordered" evidence="1">
    <location>
        <begin position="37"/>
        <end position="95"/>
    </location>
</feature>
<feature type="compositionally biased region" description="Basic residues" evidence="1">
    <location>
        <begin position="76"/>
        <end position="95"/>
    </location>
</feature>
<dbReference type="Proteomes" id="UP000193411">
    <property type="component" value="Unassembled WGS sequence"/>
</dbReference>
<feature type="compositionally biased region" description="Polar residues" evidence="1">
    <location>
        <begin position="62"/>
        <end position="73"/>
    </location>
</feature>
<accession>A0A1Y2HHQ1</accession>
<proteinExistence type="predicted"/>
<dbReference type="EMBL" id="MCFL01000031">
    <property type="protein sequence ID" value="ORZ34127.1"/>
    <property type="molecule type" value="Genomic_DNA"/>
</dbReference>
<organism evidence="2 3">
    <name type="scientific">Catenaria anguillulae PL171</name>
    <dbReference type="NCBI Taxonomy" id="765915"/>
    <lineage>
        <taxon>Eukaryota</taxon>
        <taxon>Fungi</taxon>
        <taxon>Fungi incertae sedis</taxon>
        <taxon>Blastocladiomycota</taxon>
        <taxon>Blastocladiomycetes</taxon>
        <taxon>Blastocladiales</taxon>
        <taxon>Catenariaceae</taxon>
        <taxon>Catenaria</taxon>
    </lineage>
</organism>
<keyword evidence="3" id="KW-1185">Reference proteome</keyword>
<comment type="caution">
    <text evidence="2">The sequence shown here is derived from an EMBL/GenBank/DDBJ whole genome shotgun (WGS) entry which is preliminary data.</text>
</comment>
<reference evidence="2 3" key="1">
    <citation type="submission" date="2016-07" db="EMBL/GenBank/DDBJ databases">
        <title>Pervasive Adenine N6-methylation of Active Genes in Fungi.</title>
        <authorList>
            <consortium name="DOE Joint Genome Institute"/>
            <person name="Mondo S.J."/>
            <person name="Dannebaum R.O."/>
            <person name="Kuo R.C."/>
            <person name="Labutti K."/>
            <person name="Haridas S."/>
            <person name="Kuo A."/>
            <person name="Salamov A."/>
            <person name="Ahrendt S.R."/>
            <person name="Lipzen A."/>
            <person name="Sullivan W."/>
            <person name="Andreopoulos W.B."/>
            <person name="Clum A."/>
            <person name="Lindquist E."/>
            <person name="Daum C."/>
            <person name="Ramamoorthy G.K."/>
            <person name="Gryganskyi A."/>
            <person name="Culley D."/>
            <person name="Magnuson J.K."/>
            <person name="James T.Y."/>
            <person name="O'Malley M.A."/>
            <person name="Stajich J.E."/>
            <person name="Spatafora J.W."/>
            <person name="Visel A."/>
            <person name="Grigoriev I.V."/>
        </authorList>
    </citation>
    <scope>NUCLEOTIDE SEQUENCE [LARGE SCALE GENOMIC DNA]</scope>
    <source>
        <strain evidence="2 3">PL171</strain>
    </source>
</reference>
<gene>
    <name evidence="2" type="ORF">BCR44DRAFT_1437159</name>
</gene>